<proteinExistence type="predicted"/>
<dbReference type="Proteomes" id="UP000228934">
    <property type="component" value="Unassembled WGS sequence"/>
</dbReference>
<feature type="region of interest" description="Disordered" evidence="1">
    <location>
        <begin position="165"/>
        <end position="196"/>
    </location>
</feature>
<keyword evidence="3" id="KW-1185">Reference proteome</keyword>
<evidence type="ECO:0000256" key="1">
    <source>
        <dbReference type="SAM" id="MobiDB-lite"/>
    </source>
</evidence>
<feature type="compositionally biased region" description="Acidic residues" evidence="1">
    <location>
        <begin position="45"/>
        <end position="60"/>
    </location>
</feature>
<accession>A0A2G9RR70</accession>
<name>A0A2G9RR70_AQUCT</name>
<organism evidence="2 3">
    <name type="scientific">Aquarana catesbeiana</name>
    <name type="common">American bullfrog</name>
    <name type="synonym">Rana catesbeiana</name>
    <dbReference type="NCBI Taxonomy" id="8400"/>
    <lineage>
        <taxon>Eukaryota</taxon>
        <taxon>Metazoa</taxon>
        <taxon>Chordata</taxon>
        <taxon>Craniata</taxon>
        <taxon>Vertebrata</taxon>
        <taxon>Euteleostomi</taxon>
        <taxon>Amphibia</taxon>
        <taxon>Batrachia</taxon>
        <taxon>Anura</taxon>
        <taxon>Neobatrachia</taxon>
        <taxon>Ranoidea</taxon>
        <taxon>Ranidae</taxon>
        <taxon>Aquarana</taxon>
    </lineage>
</organism>
<gene>
    <name evidence="2" type="ORF">AB205_0042210</name>
</gene>
<dbReference type="EMBL" id="KV934907">
    <property type="protein sequence ID" value="PIO30390.1"/>
    <property type="molecule type" value="Genomic_DNA"/>
</dbReference>
<protein>
    <submittedName>
        <fullName evidence="2">Uncharacterized protein</fullName>
    </submittedName>
</protein>
<reference evidence="3" key="1">
    <citation type="journal article" date="2017" name="Nat. Commun.">
        <title>The North American bullfrog draft genome provides insight into hormonal regulation of long noncoding RNA.</title>
        <authorList>
            <person name="Hammond S.A."/>
            <person name="Warren R.L."/>
            <person name="Vandervalk B.P."/>
            <person name="Kucuk E."/>
            <person name="Khan H."/>
            <person name="Gibb E.A."/>
            <person name="Pandoh P."/>
            <person name="Kirk H."/>
            <person name="Zhao Y."/>
            <person name="Jones M."/>
            <person name="Mungall A.J."/>
            <person name="Coope R."/>
            <person name="Pleasance S."/>
            <person name="Moore R.A."/>
            <person name="Holt R.A."/>
            <person name="Round J.M."/>
            <person name="Ohora S."/>
            <person name="Walle B.V."/>
            <person name="Veldhoen N."/>
            <person name="Helbing C.C."/>
            <person name="Birol I."/>
        </authorList>
    </citation>
    <scope>NUCLEOTIDE SEQUENCE [LARGE SCALE GENOMIC DNA]</scope>
</reference>
<feature type="compositionally biased region" description="Low complexity" evidence="1">
    <location>
        <begin position="181"/>
        <end position="190"/>
    </location>
</feature>
<evidence type="ECO:0000313" key="2">
    <source>
        <dbReference type="EMBL" id="PIO30390.1"/>
    </source>
</evidence>
<dbReference type="AlphaFoldDB" id="A0A2G9RR70"/>
<feature type="region of interest" description="Disordered" evidence="1">
    <location>
        <begin position="39"/>
        <end position="97"/>
    </location>
</feature>
<evidence type="ECO:0000313" key="3">
    <source>
        <dbReference type="Proteomes" id="UP000228934"/>
    </source>
</evidence>
<sequence>MNQKNQEQQLKMSMFPSCGISTASNFCRIKLYHTDLSLHYPPEATDTEPDPTQDEEEEELSLTQELLSQEEAGPRSQTKTECRIPPLLPPKKRARKSQLLDGATAEFLTRATAVITTAPDSAEGFGCFTANKLSEIDAYQRELCEGIIIQLLSKARKRELTTKSHVCHLDHTPPPPPQQAYPPQQTYPPLQTYPPQ</sequence>
<feature type="compositionally biased region" description="Low complexity" evidence="1">
    <location>
        <begin position="61"/>
        <end position="71"/>
    </location>
</feature>